<keyword evidence="2" id="KW-1185">Reference proteome</keyword>
<accession>A0ABM9G7J6</accession>
<evidence type="ECO:0000313" key="1">
    <source>
        <dbReference type="EMBL" id="CAH8247896.1"/>
    </source>
</evidence>
<protein>
    <submittedName>
        <fullName evidence="1">Uncharacterized protein</fullName>
    </submittedName>
</protein>
<reference evidence="1" key="1">
    <citation type="submission" date="2022-06" db="EMBL/GenBank/DDBJ databases">
        <authorList>
            <person name="Dietemann V."/>
            <person name="Ory F."/>
            <person name="Dainat B."/>
            <person name="Oberhansli S."/>
        </authorList>
    </citation>
    <scope>NUCLEOTIDE SEQUENCE</scope>
    <source>
        <strain evidence="1">Ena-SAMPLE-TAB-26-04-2022-14:26:32:270-5432</strain>
    </source>
</reference>
<dbReference type="EMBL" id="CALYLO010000008">
    <property type="protein sequence ID" value="CAH8247896.1"/>
    <property type="molecule type" value="Genomic_DNA"/>
</dbReference>
<comment type="caution">
    <text evidence="1">The sequence shown here is derived from an EMBL/GenBank/DDBJ whole genome shotgun (WGS) entry which is preliminary data.</text>
</comment>
<gene>
    <name evidence="1" type="ORF">WJ0W_005151</name>
</gene>
<name>A0ABM9G7J6_9BACL</name>
<proteinExistence type="predicted"/>
<dbReference type="Proteomes" id="UP001154322">
    <property type="component" value="Unassembled WGS sequence"/>
</dbReference>
<sequence length="58" mass="6372">MTESISFAATGDSLIALPFGAYLFTGEHEGASCRLHQGDVDRIVRSIREAEDRRIMSS</sequence>
<dbReference type="RefSeq" id="WP_213427849.1">
    <property type="nucleotide sequence ID" value="NZ_AP031286.1"/>
</dbReference>
<evidence type="ECO:0000313" key="2">
    <source>
        <dbReference type="Proteomes" id="UP001154322"/>
    </source>
</evidence>
<organism evidence="1 2">
    <name type="scientific">Paenibacillus melissococcoides</name>
    <dbReference type="NCBI Taxonomy" id="2912268"/>
    <lineage>
        <taxon>Bacteria</taxon>
        <taxon>Bacillati</taxon>
        <taxon>Bacillota</taxon>
        <taxon>Bacilli</taxon>
        <taxon>Bacillales</taxon>
        <taxon>Paenibacillaceae</taxon>
        <taxon>Paenibacillus</taxon>
    </lineage>
</organism>